<accession>A0A6B0Y2T7</accession>
<organism evidence="2">
    <name type="scientific">Boseongicola sp. SB0664_bin_43</name>
    <dbReference type="NCBI Taxonomy" id="2604844"/>
    <lineage>
        <taxon>Bacteria</taxon>
        <taxon>Pseudomonadati</taxon>
        <taxon>Pseudomonadota</taxon>
        <taxon>Alphaproteobacteria</taxon>
        <taxon>Rhodobacterales</taxon>
        <taxon>Paracoccaceae</taxon>
        <taxon>Boseongicola</taxon>
    </lineage>
</organism>
<dbReference type="EMBL" id="VXRY01000187">
    <property type="protein sequence ID" value="MXY33396.1"/>
    <property type="molecule type" value="Genomic_DNA"/>
</dbReference>
<sequence>MSEAPHNLRLAVLEERMNTMRPTCESAMDRLWADMARRHADFARRDAQRVEREAMARRRQTAIKFVGFGVVLTGIALPQLSSLAAAGRAPRNRASEAPDSRALVRQLAGLADCANTTNERCPVAKRPSALAACLG</sequence>
<gene>
    <name evidence="2" type="ORF">F4Y60_04770</name>
</gene>
<comment type="caution">
    <text evidence="2">The sequence shown here is derived from an EMBL/GenBank/DDBJ whole genome shotgun (WGS) entry which is preliminary data.</text>
</comment>
<evidence type="ECO:0000256" key="1">
    <source>
        <dbReference type="SAM" id="Phobius"/>
    </source>
</evidence>
<proteinExistence type="predicted"/>
<keyword evidence="1" id="KW-0812">Transmembrane</keyword>
<name>A0A6B0Y2T7_9RHOB</name>
<protein>
    <submittedName>
        <fullName evidence="2">Uncharacterized protein</fullName>
    </submittedName>
</protein>
<feature type="transmembrane region" description="Helical" evidence="1">
    <location>
        <begin position="65"/>
        <end position="86"/>
    </location>
</feature>
<dbReference type="AlphaFoldDB" id="A0A6B0Y2T7"/>
<keyword evidence="1" id="KW-0472">Membrane</keyword>
<keyword evidence="1" id="KW-1133">Transmembrane helix</keyword>
<reference evidence="2" key="1">
    <citation type="submission" date="2019-09" db="EMBL/GenBank/DDBJ databases">
        <title>Characterisation of the sponge microbiome using genome-centric metagenomics.</title>
        <authorList>
            <person name="Engelberts J.P."/>
            <person name="Robbins S.J."/>
            <person name="De Goeij J.M."/>
            <person name="Aranda M."/>
            <person name="Bell S.C."/>
            <person name="Webster N.S."/>
        </authorList>
    </citation>
    <scope>NUCLEOTIDE SEQUENCE</scope>
    <source>
        <strain evidence="2">SB0664_bin_43</strain>
    </source>
</reference>
<evidence type="ECO:0000313" key="2">
    <source>
        <dbReference type="EMBL" id="MXY33396.1"/>
    </source>
</evidence>